<dbReference type="SUPFAM" id="SSF48452">
    <property type="entry name" value="TPR-like"/>
    <property type="match status" value="2"/>
</dbReference>
<dbReference type="EMBL" id="QLQD01000058">
    <property type="protein sequence ID" value="RLU56409.1"/>
    <property type="molecule type" value="Genomic_DNA"/>
</dbReference>
<dbReference type="InterPro" id="IPR041664">
    <property type="entry name" value="AAA_16"/>
</dbReference>
<dbReference type="SUPFAM" id="SSF52540">
    <property type="entry name" value="P-loop containing nucleoside triphosphate hydrolases"/>
    <property type="match status" value="1"/>
</dbReference>
<gene>
    <name evidence="2" type="ORF">DIY07_06560</name>
</gene>
<dbReference type="Pfam" id="PF03704">
    <property type="entry name" value="BTAD"/>
    <property type="match status" value="1"/>
</dbReference>
<protein>
    <submittedName>
        <fullName evidence="2">LuxR family transcriptional regulator</fullName>
    </submittedName>
</protein>
<organism evidence="2 3">
    <name type="scientific">Streptococcus iniae</name>
    <name type="common">Streptococcus shiloi</name>
    <dbReference type="NCBI Taxonomy" id="1346"/>
    <lineage>
        <taxon>Bacteria</taxon>
        <taxon>Bacillati</taxon>
        <taxon>Bacillota</taxon>
        <taxon>Bacilli</taxon>
        <taxon>Lactobacillales</taxon>
        <taxon>Streptococcaceae</taxon>
        <taxon>Streptococcus</taxon>
    </lineage>
</organism>
<evidence type="ECO:0000259" key="1">
    <source>
        <dbReference type="SMART" id="SM01043"/>
    </source>
</evidence>
<dbReference type="InterPro" id="IPR005158">
    <property type="entry name" value="BTAD"/>
</dbReference>
<dbReference type="AlphaFoldDB" id="A0A3L8G8M6"/>
<dbReference type="OrthoDB" id="190810at2"/>
<accession>A0A3L8G8M6</accession>
<dbReference type="PANTHER" id="PTHR35807">
    <property type="entry name" value="TRANSCRIPTIONAL REGULATOR REDD-RELATED"/>
    <property type="match status" value="1"/>
</dbReference>
<dbReference type="InterPro" id="IPR027417">
    <property type="entry name" value="P-loop_NTPase"/>
</dbReference>
<proteinExistence type="predicted"/>
<evidence type="ECO:0000313" key="2">
    <source>
        <dbReference type="EMBL" id="RLU56409.1"/>
    </source>
</evidence>
<dbReference type="Gene3D" id="1.10.10.10">
    <property type="entry name" value="Winged helix-like DNA-binding domain superfamily/Winged helix DNA-binding domain"/>
    <property type="match status" value="1"/>
</dbReference>
<dbReference type="STRING" id="1346.BMF34_06355"/>
<sequence>MKILRFTLLGNPSIHLDNQEIFFSFAKINALLYYMVINGNVNRDEIAGILWEDKDTKTAKKNLRNSIYQVNKLLGDDYIISPSKSLLQFNPEVNIESDVAHFSKNPLTHLSLYKGEFLQNFFLKSNETYDLWLTKMRSHLEQVYIKTCYQNIDQMMETADFEEIEDHIFKLISIDEFEERHYQLLMKLYQKYQRFGKVIETYYKLVNLLDEELGIAPSPASQAIYEEVVAKDRNHKKIKKFLRTTNDFFGRLDVIKELEDYFNAVYDSKQSHTMLLLGGTGIGKKTVTRQVLSNQTSRYQIVTAECFHEENSHSLQVIKDILEGLGDLVLEYQLMTLKDWNQRLEYFFPSFLKDKDNQTRQDDSISLTRFMIDILKKLSSQKATVILIEDIHWMSAEAVDILQTLVNHLEDAPLALVLTKHLNSNNYLDQFFNHLISRKRIDFLKINNLSEKESMDYLKQTLGHLNSSQQDYNKIYQISEGNPFFLSEYANLLLKGQKFTPLTPAIEAKLSLKLKQISSQEEELLYYLSCFRNPPTLKLLAELMTLKIEETIDIIEALCQRQLLFEATDEDEVLAIFKQKLMAHFCYSRISLAKRRLLHAQIAKTMEKTTNLISCSKKIFDEMAYHYQEAKQPLKSLYHHLNYLEAMLQFQHELFPIYAQNRSESGQFDYKRHQAIQKQFDGINQDIQELHPKYQADKQFQESLIRFLYLEGCYKIRVGQYQQGISDIQKVISIASEWQHTSYLLESYRQIIHYCIQVENISEMKYYTELALEAAITANNYEAIAIQLRLSGLYHLMTGNIDEATSKCKQSIDLFTLTSSIQSKYAIQIAAAYDYLAEIKQIQGNLADAMAYQEKAIQLSLNKRSETSILSFYIGLGISYYQQGNNHKAQAIFTEAKEGLKTLSFPWKEVQLEVYLALINSDKGNFQPLIDLIHKKEELIARYSNPRDKGMIYYLMAISKNKLTQKIISDQRLETLLDDNLLDYLQIAKKHLNPYRDCRLLEELEKLEQTLNKAKRL</sequence>
<dbReference type="Gene3D" id="1.25.40.10">
    <property type="entry name" value="Tetratricopeptide repeat domain"/>
    <property type="match status" value="2"/>
</dbReference>
<dbReference type="Pfam" id="PF13191">
    <property type="entry name" value="AAA_16"/>
    <property type="match status" value="1"/>
</dbReference>
<dbReference type="Pfam" id="PF13424">
    <property type="entry name" value="TPR_12"/>
    <property type="match status" value="1"/>
</dbReference>
<evidence type="ECO:0000313" key="3">
    <source>
        <dbReference type="Proteomes" id="UP000269148"/>
    </source>
</evidence>
<name>A0A3L8G8M6_STRIN</name>
<feature type="domain" description="Bacterial transcriptional activator" evidence="1">
    <location>
        <begin position="97"/>
        <end position="229"/>
    </location>
</feature>
<dbReference type="SMART" id="SM01043">
    <property type="entry name" value="BTAD"/>
    <property type="match status" value="1"/>
</dbReference>
<dbReference type="InterPro" id="IPR036388">
    <property type="entry name" value="WH-like_DNA-bd_sf"/>
</dbReference>
<reference evidence="2 3" key="1">
    <citation type="submission" date="2018-06" db="EMBL/GenBank/DDBJ databases">
        <title>Mutators as drivers of adaptation in pathogenic bacteria and a risk factor for host jumps and vaccine escape.</title>
        <authorList>
            <person name="Barnes A.C."/>
            <person name="Silayeva O."/>
        </authorList>
    </citation>
    <scope>NUCLEOTIDE SEQUENCE [LARGE SCALE GENOMIC DNA]</scope>
    <source>
        <strain evidence="2 3">QMA0445</strain>
    </source>
</reference>
<dbReference type="Proteomes" id="UP000269148">
    <property type="component" value="Unassembled WGS sequence"/>
</dbReference>
<dbReference type="RefSeq" id="WP_121792058.1">
    <property type="nucleotide sequence ID" value="NZ_QLQC01000062.1"/>
</dbReference>
<dbReference type="InterPro" id="IPR011990">
    <property type="entry name" value="TPR-like_helical_dom_sf"/>
</dbReference>
<dbReference type="InterPro" id="IPR051677">
    <property type="entry name" value="AfsR-DnrI-RedD_regulator"/>
</dbReference>
<dbReference type="Gene3D" id="3.40.50.300">
    <property type="entry name" value="P-loop containing nucleotide triphosphate hydrolases"/>
    <property type="match status" value="1"/>
</dbReference>
<comment type="caution">
    <text evidence="2">The sequence shown here is derived from an EMBL/GenBank/DDBJ whole genome shotgun (WGS) entry which is preliminary data.</text>
</comment>